<feature type="region of interest" description="Disordered" evidence="1">
    <location>
        <begin position="1"/>
        <end position="20"/>
    </location>
</feature>
<dbReference type="Proteomes" id="UP000183015">
    <property type="component" value="Unassembled WGS sequence"/>
</dbReference>
<dbReference type="RefSeq" id="WP_042448280.1">
    <property type="nucleotide sequence ID" value="NZ_BBPN01000014.1"/>
</dbReference>
<dbReference type="AlphaFoldDB" id="A0A1H7H1M3"/>
<dbReference type="STRING" id="235985.SAMN05414137_10241"/>
<name>A0A1H7H1M3_STRJI</name>
<reference evidence="3" key="1">
    <citation type="submission" date="2016-10" db="EMBL/GenBank/DDBJ databases">
        <authorList>
            <person name="Varghese N."/>
        </authorList>
    </citation>
    <scope>NUCLEOTIDE SEQUENCE [LARGE SCALE GENOMIC DNA]</scope>
    <source>
        <strain evidence="3">DSM 45096 / BCRC 16803 / CGMCC 4.1857 / CIP 109030 / JCM 12277 / KCTC 19219 / NBRC 100920 / 33214</strain>
    </source>
</reference>
<keyword evidence="3" id="KW-1185">Reference proteome</keyword>
<protein>
    <submittedName>
        <fullName evidence="2">Uncharacterized protein</fullName>
    </submittedName>
</protein>
<sequence length="93" mass="9997">MDQLRRTAAPRPAPDSPAVPSHLAPTLRVYIPGVAWLRLHSLQVLGRGCALSWIAADHPDAVWDADLALDLATGRLHPWLETDFAAAGTAEVV</sequence>
<evidence type="ECO:0000313" key="2">
    <source>
        <dbReference type="EMBL" id="SEK44214.1"/>
    </source>
</evidence>
<gene>
    <name evidence="2" type="ORF">SAMN05414137_10241</name>
</gene>
<evidence type="ECO:0000256" key="1">
    <source>
        <dbReference type="SAM" id="MobiDB-lite"/>
    </source>
</evidence>
<evidence type="ECO:0000313" key="3">
    <source>
        <dbReference type="Proteomes" id="UP000183015"/>
    </source>
</evidence>
<accession>A0A1H7H1M3</accession>
<organism evidence="2 3">
    <name type="scientific">Streptacidiphilus jiangxiensis</name>
    <dbReference type="NCBI Taxonomy" id="235985"/>
    <lineage>
        <taxon>Bacteria</taxon>
        <taxon>Bacillati</taxon>
        <taxon>Actinomycetota</taxon>
        <taxon>Actinomycetes</taxon>
        <taxon>Kitasatosporales</taxon>
        <taxon>Streptomycetaceae</taxon>
        <taxon>Streptacidiphilus</taxon>
    </lineage>
</organism>
<dbReference type="EMBL" id="FOAZ01000002">
    <property type="protein sequence ID" value="SEK44214.1"/>
    <property type="molecule type" value="Genomic_DNA"/>
</dbReference>
<proteinExistence type="predicted"/>